<dbReference type="Pfam" id="PF02992">
    <property type="entry name" value="Transposase_21"/>
    <property type="match status" value="1"/>
</dbReference>
<dbReference type="Proteomes" id="UP000054018">
    <property type="component" value="Unassembled WGS sequence"/>
</dbReference>
<dbReference type="AlphaFoldDB" id="A0A0C9ZM55"/>
<dbReference type="PANTHER" id="PTHR46579">
    <property type="entry name" value="F5/8 TYPE C DOMAIN-CONTAINING PROTEIN-RELATED"/>
    <property type="match status" value="1"/>
</dbReference>
<keyword evidence="2" id="KW-1185">Reference proteome</keyword>
<proteinExistence type="predicted"/>
<name>A0A0C9ZM55_9AGAM</name>
<evidence type="ECO:0000313" key="1">
    <source>
        <dbReference type="EMBL" id="KIK23437.1"/>
    </source>
</evidence>
<gene>
    <name evidence="1" type="ORF">PISMIDRAFT_100434</name>
</gene>
<dbReference type="InterPro" id="IPR004242">
    <property type="entry name" value="Transposase_21"/>
</dbReference>
<dbReference type="STRING" id="765257.A0A0C9ZM55"/>
<dbReference type="HOGENOM" id="CLU_007337_0_1_1"/>
<reference evidence="1 2" key="1">
    <citation type="submission" date="2014-04" db="EMBL/GenBank/DDBJ databases">
        <authorList>
            <consortium name="DOE Joint Genome Institute"/>
            <person name="Kuo A."/>
            <person name="Kohler A."/>
            <person name="Costa M.D."/>
            <person name="Nagy L.G."/>
            <person name="Floudas D."/>
            <person name="Copeland A."/>
            <person name="Barry K.W."/>
            <person name="Cichocki N."/>
            <person name="Veneault-Fourrey C."/>
            <person name="LaButti K."/>
            <person name="Lindquist E.A."/>
            <person name="Lipzen A."/>
            <person name="Lundell T."/>
            <person name="Morin E."/>
            <person name="Murat C."/>
            <person name="Sun H."/>
            <person name="Tunlid A."/>
            <person name="Henrissat B."/>
            <person name="Grigoriev I.V."/>
            <person name="Hibbett D.S."/>
            <person name="Martin F."/>
            <person name="Nordberg H.P."/>
            <person name="Cantor M.N."/>
            <person name="Hua S.X."/>
        </authorList>
    </citation>
    <scope>NUCLEOTIDE SEQUENCE [LARGE SCALE GENOMIC DNA]</scope>
    <source>
        <strain evidence="1 2">441</strain>
    </source>
</reference>
<reference evidence="2" key="2">
    <citation type="submission" date="2015-01" db="EMBL/GenBank/DDBJ databases">
        <title>Evolutionary Origins and Diversification of the Mycorrhizal Mutualists.</title>
        <authorList>
            <consortium name="DOE Joint Genome Institute"/>
            <consortium name="Mycorrhizal Genomics Consortium"/>
            <person name="Kohler A."/>
            <person name="Kuo A."/>
            <person name="Nagy L.G."/>
            <person name="Floudas D."/>
            <person name="Copeland A."/>
            <person name="Barry K.W."/>
            <person name="Cichocki N."/>
            <person name="Veneault-Fourrey C."/>
            <person name="LaButti K."/>
            <person name="Lindquist E.A."/>
            <person name="Lipzen A."/>
            <person name="Lundell T."/>
            <person name="Morin E."/>
            <person name="Murat C."/>
            <person name="Riley R."/>
            <person name="Ohm R."/>
            <person name="Sun H."/>
            <person name="Tunlid A."/>
            <person name="Henrissat B."/>
            <person name="Grigoriev I.V."/>
            <person name="Hibbett D.S."/>
            <person name="Martin F."/>
        </authorList>
    </citation>
    <scope>NUCLEOTIDE SEQUENCE [LARGE SCALE GENOMIC DNA]</scope>
    <source>
        <strain evidence="2">441</strain>
    </source>
</reference>
<dbReference type="PANTHER" id="PTHR46579:SF1">
    <property type="entry name" value="F5_8 TYPE C DOMAIN-CONTAINING PROTEIN"/>
    <property type="match status" value="1"/>
</dbReference>
<sequence>MAKTPKLQRSMSFVQAIRNASLDDGIGLTGEALERLRNPPTEPLCVDDPYTTLALSMFIALEHSSERTYEKIRKAIEKCFQDAELPSFHQTKRLLADLSGVTSVVKHMCINSCAAYVGPFSDLDACPECDEPRYDQIKLNKSQGKVKHPRAVFHTIPIAPQLQSLWRHPESAEKMHYRDKRTQQILQELRKNDGLVDTYDDVFCGYAYLEAVTQNKIQRDDTLLMISIDGAQLYESKDSDCWIYIWIILELSPDHRYKKKHVLPGAIIPGPKKPKIIDSFLFPGLHHVSAVQREGLRIWDASRDHNFTSRLFLFLACADGPGLLTLSSFVGHQGRNGCRMLCPLKGRRKPGASHYYPVLLKPDNYEVHGCNHPDVNVFDIGPSNSREYVKQLTYLLSSSTQRIYEKRRLETGIVGPSILLGLQPQFIQGIPEVFSSEMMHLSGANMATLWLDLWRGKFDCAPTDNEATWYWAVLKDNDVWEAHGHAVASCKMFLPGSFDVAPRDPSLHSNSWYKATEYITWIYCLCPALLYGILPECPWRNFCKFVAGLRIMAQYSITPTQLQRACQLIAEWAPEFESIFYQRRVDRIPFIRPCVHLTCHLASEAVRVGSPICSSQWTMERTIGNLGQEIRQPSDPFSNLAQQGIRRCQVNALKAMIPQLDPPESTNPRASADLGNDYILLSKRDRYLSTVQGEEARVIAEYLQQPHAPKIRRWARLRLPNGQIARSEYQELQRAPEDIRMARNVKIILNEKVRIAEVRYFARLIVKAAYNHSDLDEDLDASGPLEFVNIALVTLYSDPHPHLLERSYGVLASCTKLGEASLQVIDIPTIQSVVAMIPHHPMIHGVGEDRYFLVEKTGMEIARFGTEENNEEA</sequence>
<evidence type="ECO:0000313" key="2">
    <source>
        <dbReference type="Proteomes" id="UP000054018"/>
    </source>
</evidence>
<accession>A0A0C9ZM55</accession>
<dbReference type="OrthoDB" id="2669721at2759"/>
<protein>
    <submittedName>
        <fullName evidence="1">Unplaced genomic scaffold scaffold_42, whole genome shotgun sequence</fullName>
    </submittedName>
</protein>
<organism evidence="1 2">
    <name type="scientific">Pisolithus microcarpus 441</name>
    <dbReference type="NCBI Taxonomy" id="765257"/>
    <lineage>
        <taxon>Eukaryota</taxon>
        <taxon>Fungi</taxon>
        <taxon>Dikarya</taxon>
        <taxon>Basidiomycota</taxon>
        <taxon>Agaricomycotina</taxon>
        <taxon>Agaricomycetes</taxon>
        <taxon>Agaricomycetidae</taxon>
        <taxon>Boletales</taxon>
        <taxon>Sclerodermatineae</taxon>
        <taxon>Pisolithaceae</taxon>
        <taxon>Pisolithus</taxon>
    </lineage>
</organism>
<dbReference type="EMBL" id="KN833726">
    <property type="protein sequence ID" value="KIK23437.1"/>
    <property type="molecule type" value="Genomic_DNA"/>
</dbReference>